<keyword evidence="2" id="KW-0067">ATP-binding</keyword>
<dbReference type="EMBL" id="AZAC01000017">
    <property type="protein sequence ID" value="KIX13208.1"/>
    <property type="molecule type" value="Genomic_DNA"/>
</dbReference>
<dbReference type="AlphaFoldDB" id="A0A0D2HRJ9"/>
<reference evidence="3 4" key="1">
    <citation type="submission" date="2013-11" db="EMBL/GenBank/DDBJ databases">
        <title>Metagenomic analysis of a methanogenic consortium involved in long chain n-alkane degradation.</title>
        <authorList>
            <person name="Davidova I.A."/>
            <person name="Callaghan A.V."/>
            <person name="Wawrik B."/>
            <person name="Pruitt S."/>
            <person name="Marks C."/>
            <person name="Duncan K.E."/>
            <person name="Suflita J.M."/>
        </authorList>
    </citation>
    <scope>NUCLEOTIDE SEQUENCE [LARGE SCALE GENOMIC DNA]</scope>
    <source>
        <strain evidence="3 4">SPR</strain>
    </source>
</reference>
<sequence>MVSYFAPSSPEAKRIDILRSQLLYPFHGDPPRIIMVSSALPGEGRSLLAANLAISFARGLEQFVMVMDCHLFHPQMHRLLGTPLRPGLSDYLEHGATAPEIMHKTSMDKLSVIPAGSPSRRSAEILATDKMMDLVEELKERYKDRYIIMDTPPVQAVDDPAVLARMVEGIVVVIMGGTTDREVAMRGIARLPEEKIIGVVLNDRHQAVSDATSFSGPLAGEI</sequence>
<dbReference type="PANTHER" id="PTHR32309">
    <property type="entry name" value="TYROSINE-PROTEIN KINASE"/>
    <property type="match status" value="1"/>
</dbReference>
<keyword evidence="4" id="KW-1185">Reference proteome</keyword>
<protein>
    <submittedName>
        <fullName evidence="3">Exopolysaccharide biosynthesis protein</fullName>
    </submittedName>
</protein>
<evidence type="ECO:0000256" key="2">
    <source>
        <dbReference type="ARBA" id="ARBA00022840"/>
    </source>
</evidence>
<gene>
    <name evidence="3" type="ORF">X474_14960</name>
</gene>
<dbReference type="InterPro" id="IPR050445">
    <property type="entry name" value="Bact_polysacc_biosynth/exp"/>
</dbReference>
<accession>A0A0D2HRJ9</accession>
<dbReference type="STRING" id="1429043.X474_14960"/>
<keyword evidence="1" id="KW-0547">Nucleotide-binding</keyword>
<dbReference type="GO" id="GO:0004713">
    <property type="term" value="F:protein tyrosine kinase activity"/>
    <property type="evidence" value="ECO:0007669"/>
    <property type="project" value="TreeGrafter"/>
</dbReference>
<evidence type="ECO:0000313" key="3">
    <source>
        <dbReference type="EMBL" id="KIX13208.1"/>
    </source>
</evidence>
<dbReference type="Gene3D" id="3.40.50.300">
    <property type="entry name" value="P-loop containing nucleotide triphosphate hydrolases"/>
    <property type="match status" value="1"/>
</dbReference>
<evidence type="ECO:0000256" key="1">
    <source>
        <dbReference type="ARBA" id="ARBA00022741"/>
    </source>
</evidence>
<proteinExistence type="predicted"/>
<dbReference type="CDD" id="cd05387">
    <property type="entry name" value="BY-kinase"/>
    <property type="match status" value="1"/>
</dbReference>
<dbReference type="InterPro" id="IPR005702">
    <property type="entry name" value="Wzc-like_C"/>
</dbReference>
<dbReference type="InterPro" id="IPR027417">
    <property type="entry name" value="P-loop_NTPase"/>
</dbReference>
<comment type="caution">
    <text evidence="3">The sequence shown here is derived from an EMBL/GenBank/DDBJ whole genome shotgun (WGS) entry which is preliminary data.</text>
</comment>
<dbReference type="PANTHER" id="PTHR32309:SF13">
    <property type="entry name" value="FERRIC ENTEROBACTIN TRANSPORT PROTEIN FEPE"/>
    <property type="match status" value="1"/>
</dbReference>
<dbReference type="Proteomes" id="UP000032233">
    <property type="component" value="Unassembled WGS sequence"/>
</dbReference>
<name>A0A0D2HRJ9_9BACT</name>
<evidence type="ECO:0000313" key="4">
    <source>
        <dbReference type="Proteomes" id="UP000032233"/>
    </source>
</evidence>
<dbReference type="GO" id="GO:0005886">
    <property type="term" value="C:plasma membrane"/>
    <property type="evidence" value="ECO:0007669"/>
    <property type="project" value="TreeGrafter"/>
</dbReference>
<organism evidence="3 4">
    <name type="scientific">Dethiosulfatarculus sandiegensis</name>
    <dbReference type="NCBI Taxonomy" id="1429043"/>
    <lineage>
        <taxon>Bacteria</taxon>
        <taxon>Pseudomonadati</taxon>
        <taxon>Thermodesulfobacteriota</taxon>
        <taxon>Desulfarculia</taxon>
        <taxon>Desulfarculales</taxon>
        <taxon>Desulfarculaceae</taxon>
        <taxon>Dethiosulfatarculus</taxon>
    </lineage>
</organism>
<dbReference type="SUPFAM" id="SSF52540">
    <property type="entry name" value="P-loop containing nucleoside triphosphate hydrolases"/>
    <property type="match status" value="1"/>
</dbReference>
<dbReference type="InParanoid" id="A0A0D2HRJ9"/>